<evidence type="ECO:0000313" key="1">
    <source>
        <dbReference type="EMBL" id="KAJ7638161.1"/>
    </source>
</evidence>
<accession>A0AAD7FQZ3</accession>
<dbReference type="EMBL" id="JARKIE010000441">
    <property type="protein sequence ID" value="KAJ7638161.1"/>
    <property type="molecule type" value="Genomic_DNA"/>
</dbReference>
<protein>
    <submittedName>
        <fullName evidence="1">Uncharacterized protein</fullName>
    </submittedName>
</protein>
<reference evidence="1" key="1">
    <citation type="submission" date="2023-03" db="EMBL/GenBank/DDBJ databases">
        <title>Massive genome expansion in bonnet fungi (Mycena s.s.) driven by repeated elements and novel gene families across ecological guilds.</title>
        <authorList>
            <consortium name="Lawrence Berkeley National Laboratory"/>
            <person name="Harder C.B."/>
            <person name="Miyauchi S."/>
            <person name="Viragh M."/>
            <person name="Kuo A."/>
            <person name="Thoen E."/>
            <person name="Andreopoulos B."/>
            <person name="Lu D."/>
            <person name="Skrede I."/>
            <person name="Drula E."/>
            <person name="Henrissat B."/>
            <person name="Morin E."/>
            <person name="Kohler A."/>
            <person name="Barry K."/>
            <person name="LaButti K."/>
            <person name="Morin E."/>
            <person name="Salamov A."/>
            <person name="Lipzen A."/>
            <person name="Mereny Z."/>
            <person name="Hegedus B."/>
            <person name="Baldrian P."/>
            <person name="Stursova M."/>
            <person name="Weitz H."/>
            <person name="Taylor A."/>
            <person name="Grigoriev I.V."/>
            <person name="Nagy L.G."/>
            <person name="Martin F."/>
            <person name="Kauserud H."/>
        </authorList>
    </citation>
    <scope>NUCLEOTIDE SEQUENCE</scope>
    <source>
        <strain evidence="1">CBHHK067</strain>
    </source>
</reference>
<dbReference type="Proteomes" id="UP001221757">
    <property type="component" value="Unassembled WGS sequence"/>
</dbReference>
<dbReference type="AlphaFoldDB" id="A0AAD7FQZ3"/>
<proteinExistence type="predicted"/>
<keyword evidence="2" id="KW-1185">Reference proteome</keyword>
<evidence type="ECO:0000313" key="2">
    <source>
        <dbReference type="Proteomes" id="UP001221757"/>
    </source>
</evidence>
<gene>
    <name evidence="1" type="ORF">B0H17DRAFT_1216821</name>
</gene>
<sequence>MRGRNVIPERTVPKEMFDSAVIYFLPVKSDSDCLNSPGTIALNNGRKLVRLAITLQGYQTVIRGIARNCSHRSVTLFNLAFCIAHYYRLVLKHTDLDDPSCTIDFGRLQLSSVYTLDRTYGERRPKWFQEENRFISKPDQYYIPGIHSRLSPSPFQ</sequence>
<organism evidence="1 2">
    <name type="scientific">Mycena rosella</name>
    <name type="common">Pink bonnet</name>
    <name type="synonym">Agaricus rosellus</name>
    <dbReference type="NCBI Taxonomy" id="1033263"/>
    <lineage>
        <taxon>Eukaryota</taxon>
        <taxon>Fungi</taxon>
        <taxon>Dikarya</taxon>
        <taxon>Basidiomycota</taxon>
        <taxon>Agaricomycotina</taxon>
        <taxon>Agaricomycetes</taxon>
        <taxon>Agaricomycetidae</taxon>
        <taxon>Agaricales</taxon>
        <taxon>Marasmiineae</taxon>
        <taxon>Mycenaceae</taxon>
        <taxon>Mycena</taxon>
    </lineage>
</organism>
<name>A0AAD7FQZ3_MYCRO</name>
<comment type="caution">
    <text evidence="1">The sequence shown here is derived from an EMBL/GenBank/DDBJ whole genome shotgun (WGS) entry which is preliminary data.</text>
</comment>